<dbReference type="EMBL" id="JACHWR010000001">
    <property type="protein sequence ID" value="MBB3040240.1"/>
    <property type="molecule type" value="Genomic_DNA"/>
</dbReference>
<comment type="caution">
    <text evidence="1">The sequence shown here is derived from an EMBL/GenBank/DDBJ whole genome shotgun (WGS) entry which is preliminary data.</text>
</comment>
<evidence type="ECO:0000313" key="1">
    <source>
        <dbReference type="EMBL" id="MBB3040240.1"/>
    </source>
</evidence>
<protein>
    <recommendedName>
        <fullName evidence="3">DUF4192 domain-containing protein</fullName>
    </recommendedName>
</protein>
<accession>A0A7W4VR56</accession>
<dbReference type="InterPro" id="IPR025447">
    <property type="entry name" value="DUF4192"/>
</dbReference>
<name>A0A7W4VR56_9ACTN</name>
<reference evidence="1 2" key="1">
    <citation type="submission" date="2020-08" db="EMBL/GenBank/DDBJ databases">
        <title>Sequencing the genomes of 1000 actinobacteria strains.</title>
        <authorList>
            <person name="Klenk H.-P."/>
        </authorList>
    </citation>
    <scope>NUCLEOTIDE SEQUENCE [LARGE SCALE GENOMIC DNA]</scope>
    <source>
        <strain evidence="1 2">DSM 105498</strain>
    </source>
</reference>
<dbReference type="AlphaFoldDB" id="A0A7W4VR56"/>
<dbReference type="Proteomes" id="UP000589626">
    <property type="component" value="Unassembled WGS sequence"/>
</dbReference>
<keyword evidence="2" id="KW-1185">Reference proteome</keyword>
<evidence type="ECO:0000313" key="2">
    <source>
        <dbReference type="Proteomes" id="UP000589626"/>
    </source>
</evidence>
<gene>
    <name evidence="1" type="ORF">FHU40_000041</name>
</gene>
<dbReference type="Pfam" id="PF13830">
    <property type="entry name" value="DUF4192"/>
    <property type="match status" value="1"/>
</dbReference>
<dbReference type="RefSeq" id="WP_183590293.1">
    <property type="nucleotide sequence ID" value="NZ_JACHWR010000001.1"/>
</dbReference>
<sequence length="343" mass="36583">MTTDHAARARRPDPTSMIARSPEDVLALVPVVFGFEPSESMVMLTFGADPPFHARVDLPARSAIPEMAAMLAEPARRHGAPHALLVVYSQRGRFADRALQATARALADSGIEVIDALRADGRRWFPVPVRGTPSMAIPAIGVPYDLSAHRFAAQAVYDGRVLHTSREELARSIAAVPDLVARVVPELAALGPQAPALDEGQWARELVVRHTEAATRPDDGAVARLLRGMLDVRVRDAACSSLCRDRARSHVELWTDVVRRAPDPLVPAPSAVLALAAWQAGDGALAWCAVDRCCEVEPDYSLAQLVGDLLTRAVAPQSWAGIGDWTQGTGQGIGPGMPPPGVG</sequence>
<evidence type="ECO:0008006" key="3">
    <source>
        <dbReference type="Google" id="ProtNLM"/>
    </source>
</evidence>
<organism evidence="1 2">
    <name type="scientific">Nocardioides soli</name>
    <dbReference type="NCBI Taxonomy" id="1036020"/>
    <lineage>
        <taxon>Bacteria</taxon>
        <taxon>Bacillati</taxon>
        <taxon>Actinomycetota</taxon>
        <taxon>Actinomycetes</taxon>
        <taxon>Propionibacteriales</taxon>
        <taxon>Nocardioidaceae</taxon>
        <taxon>Nocardioides</taxon>
    </lineage>
</organism>
<proteinExistence type="predicted"/>